<dbReference type="EMBL" id="FMXQ01000002">
    <property type="protein sequence ID" value="SDB15772.1"/>
    <property type="molecule type" value="Genomic_DNA"/>
</dbReference>
<gene>
    <name evidence="1" type="ORF">SAMN02982931_01242</name>
</gene>
<evidence type="ECO:0000313" key="1">
    <source>
        <dbReference type="EMBL" id="SDB15772.1"/>
    </source>
</evidence>
<dbReference type="STRING" id="665467.SAMN02982931_01242"/>
<protein>
    <submittedName>
        <fullName evidence="1">Uncharacterized protein</fullName>
    </submittedName>
</protein>
<accession>A0A1G6B5C5</accession>
<proteinExistence type="predicted"/>
<dbReference type="Proteomes" id="UP000199071">
    <property type="component" value="Unassembled WGS sequence"/>
</dbReference>
<evidence type="ECO:0000313" key="2">
    <source>
        <dbReference type="Proteomes" id="UP000199071"/>
    </source>
</evidence>
<organism evidence="1 2">
    <name type="scientific">Bauldia litoralis</name>
    <dbReference type="NCBI Taxonomy" id="665467"/>
    <lineage>
        <taxon>Bacteria</taxon>
        <taxon>Pseudomonadati</taxon>
        <taxon>Pseudomonadota</taxon>
        <taxon>Alphaproteobacteria</taxon>
        <taxon>Hyphomicrobiales</taxon>
        <taxon>Kaistiaceae</taxon>
        <taxon>Bauldia</taxon>
    </lineage>
</organism>
<dbReference type="AlphaFoldDB" id="A0A1G6B5C5"/>
<keyword evidence="2" id="KW-1185">Reference proteome</keyword>
<dbReference type="RefSeq" id="WP_090875515.1">
    <property type="nucleotide sequence ID" value="NZ_FMXQ01000002.1"/>
</dbReference>
<sequence length="91" mass="9300">MTTLIRQTVVAVAFAATVALGITGATLRGETKETDVAATCEAAAWPNIPAECLAGAGNDIRYISANEPAAVMIGPMASNGALADRFQTAFE</sequence>
<name>A0A1G6B5C5_9HYPH</name>
<reference evidence="1 2" key="1">
    <citation type="submission" date="2016-10" db="EMBL/GenBank/DDBJ databases">
        <authorList>
            <person name="de Groot N.N."/>
        </authorList>
    </citation>
    <scope>NUCLEOTIDE SEQUENCE [LARGE SCALE GENOMIC DNA]</scope>
    <source>
        <strain evidence="1 2">ATCC 35022</strain>
    </source>
</reference>